<evidence type="ECO:0000313" key="4">
    <source>
        <dbReference type="Proteomes" id="UP001319921"/>
    </source>
</evidence>
<evidence type="ECO:0000259" key="2">
    <source>
        <dbReference type="Pfam" id="PF00441"/>
    </source>
</evidence>
<protein>
    <submittedName>
        <fullName evidence="3">Acyl-CoA dehydrogenase</fullName>
    </submittedName>
</protein>
<dbReference type="InterPro" id="IPR009075">
    <property type="entry name" value="AcylCo_DH/oxidase_C"/>
</dbReference>
<dbReference type="Gene3D" id="1.20.140.10">
    <property type="entry name" value="Butyryl-CoA Dehydrogenase, subunit A, domain 3"/>
    <property type="match status" value="1"/>
</dbReference>
<gene>
    <name evidence="3" type="ORF">SACC_10440</name>
</gene>
<dbReference type="InterPro" id="IPR036250">
    <property type="entry name" value="AcylCo_DH-like_C"/>
</dbReference>
<name>A0AAQ4CQE6_9CREN</name>
<dbReference type="Pfam" id="PF00441">
    <property type="entry name" value="Acyl-CoA_dh_1"/>
    <property type="match status" value="1"/>
</dbReference>
<dbReference type="GO" id="GO:0003995">
    <property type="term" value="F:acyl-CoA dehydrogenase activity"/>
    <property type="evidence" value="ECO:0007669"/>
    <property type="project" value="TreeGrafter"/>
</dbReference>
<reference evidence="3 4" key="1">
    <citation type="journal article" date="2022" name="Microbiol. Resour. Announc.">
        <title>Complete Genome Sequence of the Hyperthermophilic and Acidophilic Archaeon Saccharolobus caldissimus Strain HS-3T.</title>
        <authorList>
            <person name="Sakai H.D."/>
            <person name="Kurosawa N."/>
        </authorList>
    </citation>
    <scope>NUCLEOTIDE SEQUENCE [LARGE SCALE GENOMIC DNA]</scope>
    <source>
        <strain evidence="3 4">JCM32116</strain>
    </source>
</reference>
<dbReference type="KEGG" id="scas:SACC_10440"/>
<dbReference type="RefSeq" id="WP_229571977.1">
    <property type="nucleotide sequence ID" value="NZ_AP025226.1"/>
</dbReference>
<accession>A0AAQ4CQE6</accession>
<evidence type="ECO:0000256" key="1">
    <source>
        <dbReference type="ARBA" id="ARBA00022630"/>
    </source>
</evidence>
<organism evidence="3 4">
    <name type="scientific">Saccharolobus caldissimus</name>
    <dbReference type="NCBI Taxonomy" id="1702097"/>
    <lineage>
        <taxon>Archaea</taxon>
        <taxon>Thermoproteota</taxon>
        <taxon>Thermoprotei</taxon>
        <taxon>Sulfolobales</taxon>
        <taxon>Sulfolobaceae</taxon>
        <taxon>Saccharolobus</taxon>
    </lineage>
</organism>
<dbReference type="AlphaFoldDB" id="A0AAQ4CQE6"/>
<keyword evidence="1" id="KW-0285">Flavoprotein</keyword>
<dbReference type="PANTHER" id="PTHR43884:SF12">
    <property type="entry name" value="ISOVALERYL-COA DEHYDROGENASE, MITOCHONDRIAL-RELATED"/>
    <property type="match status" value="1"/>
</dbReference>
<sequence length="265" mass="29748">MLLDVESNEDLELIKNSLNELLIREWSSFGAKKHEVSREKILDLFNKFKELGVFQFIRETSLTNALIINELLGENLLPGIIATTAMLGVESPATLGFNYVPEADKAEIILSPKGIAYKDEVELIEVNSPDPSIKMFKIINGNWKASDLDFNKAMLMASAQIIGHGIACMKEAIEYAKTRTTFGKPIGSYQAIKHRIVDDVISLELVRSRYLSNPKDVQSIFKHAYRKALKSILDSIQIHGGIGFTADLDLHLHLKRVIALEKIFH</sequence>
<dbReference type="EMBL" id="AP025226">
    <property type="protein sequence ID" value="BDB98027.1"/>
    <property type="molecule type" value="Genomic_DNA"/>
</dbReference>
<dbReference type="GeneID" id="68865789"/>
<dbReference type="Proteomes" id="UP001319921">
    <property type="component" value="Chromosome"/>
</dbReference>
<feature type="domain" description="Acyl-CoA dehydrogenase/oxidase C-terminal" evidence="2">
    <location>
        <begin position="150"/>
        <end position="256"/>
    </location>
</feature>
<proteinExistence type="predicted"/>
<dbReference type="SUPFAM" id="SSF47203">
    <property type="entry name" value="Acyl-CoA dehydrogenase C-terminal domain-like"/>
    <property type="match status" value="1"/>
</dbReference>
<keyword evidence="4" id="KW-1185">Reference proteome</keyword>
<evidence type="ECO:0000313" key="3">
    <source>
        <dbReference type="EMBL" id="BDB98027.1"/>
    </source>
</evidence>
<dbReference type="PANTHER" id="PTHR43884">
    <property type="entry name" value="ACYL-COA DEHYDROGENASE"/>
    <property type="match status" value="1"/>
</dbReference>